<proteinExistence type="inferred from homology"/>
<accession>A0A2R4MID4</accession>
<evidence type="ECO:0000313" key="10">
    <source>
        <dbReference type="Proteomes" id="UP000258927"/>
    </source>
</evidence>
<dbReference type="AlphaFoldDB" id="A0A2R4MID4"/>
<dbReference type="STRING" id="1122213.GCA_000423365_00823"/>
<keyword evidence="6 7" id="KW-0472">Membrane</keyword>
<dbReference type="SUPFAM" id="SSF161098">
    <property type="entry name" value="MetI-like"/>
    <property type="match status" value="2"/>
</dbReference>
<dbReference type="KEGG" id="mmyr:MXMO3_03130"/>
<dbReference type="GO" id="GO:0055085">
    <property type="term" value="P:transmembrane transport"/>
    <property type="evidence" value="ECO:0007669"/>
    <property type="project" value="InterPro"/>
</dbReference>
<feature type="transmembrane region" description="Helical" evidence="7">
    <location>
        <begin position="360"/>
        <end position="384"/>
    </location>
</feature>
<comment type="subcellular location">
    <subcellularLocation>
        <location evidence="1 7">Cell membrane</location>
        <topology evidence="1 7">Multi-pass membrane protein</topology>
    </subcellularLocation>
</comment>
<feature type="transmembrane region" description="Helical" evidence="7">
    <location>
        <begin position="155"/>
        <end position="179"/>
    </location>
</feature>
<feature type="transmembrane region" description="Helical" evidence="7">
    <location>
        <begin position="260"/>
        <end position="283"/>
    </location>
</feature>
<name>A0A2R4MID4_9HYPH</name>
<dbReference type="PANTHER" id="PTHR30183:SF6">
    <property type="entry name" value="INNER MEMBRANE ABC TRANSPORTER PERMEASE PROTEIN YNJC"/>
    <property type="match status" value="1"/>
</dbReference>
<feature type="domain" description="ABC transmembrane type-1" evidence="8">
    <location>
        <begin position="364"/>
        <end position="555"/>
    </location>
</feature>
<dbReference type="Pfam" id="PF00528">
    <property type="entry name" value="BPD_transp_1"/>
    <property type="match status" value="1"/>
</dbReference>
<dbReference type="EMBL" id="CP021330">
    <property type="protein sequence ID" value="AVX05636.1"/>
    <property type="molecule type" value="Genomic_DNA"/>
</dbReference>
<feature type="transmembrane region" description="Helical" evidence="7">
    <location>
        <begin position="404"/>
        <end position="426"/>
    </location>
</feature>
<feature type="transmembrane region" description="Helical" evidence="7">
    <location>
        <begin position="432"/>
        <end position="451"/>
    </location>
</feature>
<dbReference type="InterPro" id="IPR035906">
    <property type="entry name" value="MetI-like_sf"/>
</dbReference>
<evidence type="ECO:0000256" key="1">
    <source>
        <dbReference type="ARBA" id="ARBA00004651"/>
    </source>
</evidence>
<feature type="transmembrane region" description="Helical" evidence="7">
    <location>
        <begin position="216"/>
        <end position="240"/>
    </location>
</feature>
<evidence type="ECO:0000256" key="7">
    <source>
        <dbReference type="RuleBase" id="RU363032"/>
    </source>
</evidence>
<dbReference type="GO" id="GO:0005886">
    <property type="term" value="C:plasma membrane"/>
    <property type="evidence" value="ECO:0007669"/>
    <property type="project" value="UniProtKB-SubCell"/>
</dbReference>
<keyword evidence="4 7" id="KW-0812">Transmembrane</keyword>
<organism evidence="9 10">
    <name type="scientific">Maritalea myrionectae</name>
    <dbReference type="NCBI Taxonomy" id="454601"/>
    <lineage>
        <taxon>Bacteria</taxon>
        <taxon>Pseudomonadati</taxon>
        <taxon>Pseudomonadota</taxon>
        <taxon>Alphaproteobacteria</taxon>
        <taxon>Hyphomicrobiales</taxon>
        <taxon>Devosiaceae</taxon>
        <taxon>Maritalea</taxon>
    </lineage>
</organism>
<dbReference type="PROSITE" id="PS50928">
    <property type="entry name" value="ABC_TM1"/>
    <property type="match status" value="2"/>
</dbReference>
<keyword evidence="2 7" id="KW-0813">Transport</keyword>
<protein>
    <submittedName>
        <fullName evidence="9">Inner membrane ABC transporter permease protein</fullName>
    </submittedName>
</protein>
<dbReference type="InterPro" id="IPR000515">
    <property type="entry name" value="MetI-like"/>
</dbReference>
<evidence type="ECO:0000256" key="6">
    <source>
        <dbReference type="ARBA" id="ARBA00023136"/>
    </source>
</evidence>
<comment type="similarity">
    <text evidence="7">Belongs to the binding-protein-dependent transport system permease family.</text>
</comment>
<evidence type="ECO:0000256" key="3">
    <source>
        <dbReference type="ARBA" id="ARBA00022475"/>
    </source>
</evidence>
<evidence type="ECO:0000256" key="5">
    <source>
        <dbReference type="ARBA" id="ARBA00022989"/>
    </source>
</evidence>
<keyword evidence="3" id="KW-1003">Cell membrane</keyword>
<evidence type="ECO:0000259" key="8">
    <source>
        <dbReference type="PROSITE" id="PS50928"/>
    </source>
</evidence>
<dbReference type="Gene3D" id="1.10.3720.10">
    <property type="entry name" value="MetI-like"/>
    <property type="match status" value="2"/>
</dbReference>
<dbReference type="PANTHER" id="PTHR30183">
    <property type="entry name" value="MOLYBDENUM TRANSPORT SYSTEM PERMEASE PROTEIN MODB"/>
    <property type="match status" value="1"/>
</dbReference>
<feature type="transmembrane region" description="Helical" evidence="7">
    <location>
        <begin position="534"/>
        <end position="560"/>
    </location>
</feature>
<keyword evidence="10" id="KW-1185">Reference proteome</keyword>
<feature type="transmembrane region" description="Helical" evidence="7">
    <location>
        <begin position="485"/>
        <end position="505"/>
    </location>
</feature>
<dbReference type="CDD" id="cd06261">
    <property type="entry name" value="TM_PBP2"/>
    <property type="match status" value="1"/>
</dbReference>
<evidence type="ECO:0000313" key="9">
    <source>
        <dbReference type="EMBL" id="AVX05636.1"/>
    </source>
</evidence>
<feature type="transmembrane region" description="Helical" evidence="7">
    <location>
        <begin position="115"/>
        <end position="135"/>
    </location>
</feature>
<evidence type="ECO:0000256" key="4">
    <source>
        <dbReference type="ARBA" id="ARBA00022692"/>
    </source>
</evidence>
<reference evidence="9 10" key="1">
    <citation type="submission" date="2017-05" db="EMBL/GenBank/DDBJ databases">
        <title>Genome Analysis of Maritalea myrionectae HL2708#5.</title>
        <authorList>
            <consortium name="Cotde Inc.-PKNU"/>
            <person name="Jang D."/>
            <person name="Oh H.-M."/>
        </authorList>
    </citation>
    <scope>NUCLEOTIDE SEQUENCE [LARGE SCALE GENOMIC DNA]</scope>
    <source>
        <strain evidence="9 10">HL2708#5</strain>
    </source>
</reference>
<feature type="transmembrane region" description="Helical" evidence="7">
    <location>
        <begin position="64"/>
        <end position="94"/>
    </location>
</feature>
<evidence type="ECO:0000256" key="2">
    <source>
        <dbReference type="ARBA" id="ARBA00022448"/>
    </source>
</evidence>
<keyword evidence="5 7" id="KW-1133">Transmembrane helix</keyword>
<sequence length="572" mass="63322">MTMTNRALNAVFWVAPALVILLLTGPLLAGLIGVAAPAFGYFPTLGGVELTWDHLHKAMHVPGFWHSVHLSIWIGLVTTIISFVIVIGFFAAFWDAPFFARISRFVSPLMSVPHAAAAFGFAFLFAPSGWLIRLLSPWATGFDRPPDWLIINDPLGYALLAGLVLKEVPFLFLMCLSAASQINVDKRLKLARSMGYGRVWAWLTVVMPALYRQIRLPIFAVIAFSSSVVDVALILGPNLPPSLPVQILRWMNDPDIEMRFVAAAGAVFQLGATLVALLAWWLLEMLCSYLMRQMQSKGARHQNDQIVRQIFNIAMLAMVTISAASIVILGIWSVAGYWRFPEALPRTMNLMRWLDNASNLWGPSFNAIKIGVAAALISVVQTLLCLENEKRHDIRLTQSALRLIYLPLIVPQIAFISGISILLVRYGLDGSFWPVTIMHVVFVFPYTYLALEASFHDLDPRYMQTATALGKSQNRIFFQIKLPMLLKPIFTALALGFAISVAQYLPTLMIGAGRVPTITTEAVALASGGDRRLIGIYALVQTLLPAVGFALALVLPKLLYPNKIYFSKQREA</sequence>
<feature type="domain" description="ABC transmembrane type-1" evidence="8">
    <location>
        <begin position="68"/>
        <end position="279"/>
    </location>
</feature>
<dbReference type="Proteomes" id="UP000258927">
    <property type="component" value="Chromosome"/>
</dbReference>
<feature type="transmembrane region" description="Helical" evidence="7">
    <location>
        <begin position="310"/>
        <end position="340"/>
    </location>
</feature>
<gene>
    <name evidence="9" type="ORF">MXMO3_03130</name>
</gene>